<keyword evidence="4 5" id="KW-0472">Membrane</keyword>
<comment type="subcellular location">
    <subcellularLocation>
        <location evidence="5">Cell membrane</location>
    </subcellularLocation>
    <subcellularLocation>
        <location evidence="5">Bacterial flagellum basal body</location>
    </subcellularLocation>
</comment>
<dbReference type="InterPro" id="IPR022781">
    <property type="entry name" value="Flagellar_biosynth_FliO"/>
</dbReference>
<accession>A0ABW1IMJ8</accession>
<keyword evidence="9" id="KW-1185">Reference proteome</keyword>
<feature type="region of interest" description="Disordered" evidence="6">
    <location>
        <begin position="184"/>
        <end position="205"/>
    </location>
</feature>
<feature type="chain" id="PRO_5047147017" description="Flagellar protein" evidence="7">
    <location>
        <begin position="30"/>
        <end position="205"/>
    </location>
</feature>
<keyword evidence="2 5" id="KW-0812">Transmembrane</keyword>
<protein>
    <recommendedName>
        <fullName evidence="5">Flagellar protein</fullName>
    </recommendedName>
</protein>
<comment type="caution">
    <text evidence="8">The sequence shown here is derived from an EMBL/GenBank/DDBJ whole genome shotgun (WGS) entry which is preliminary data.</text>
</comment>
<dbReference type="RefSeq" id="WP_379893567.1">
    <property type="nucleotide sequence ID" value="NZ_CBCSCT010000001.1"/>
</dbReference>
<feature type="signal peptide" evidence="7">
    <location>
        <begin position="1"/>
        <end position="29"/>
    </location>
</feature>
<keyword evidence="8" id="KW-0969">Cilium</keyword>
<dbReference type="NCBIfam" id="TIGR03500">
    <property type="entry name" value="FliO_TIGR"/>
    <property type="match status" value="1"/>
</dbReference>
<keyword evidence="5" id="KW-0975">Bacterial flagellum</keyword>
<evidence type="ECO:0000256" key="7">
    <source>
        <dbReference type="SAM" id="SignalP"/>
    </source>
</evidence>
<keyword evidence="7" id="KW-0732">Signal</keyword>
<organism evidence="8 9">
    <name type="scientific">Marinicrinis lubricantis</name>
    <dbReference type="NCBI Taxonomy" id="2086470"/>
    <lineage>
        <taxon>Bacteria</taxon>
        <taxon>Bacillati</taxon>
        <taxon>Bacillota</taxon>
        <taxon>Bacilli</taxon>
        <taxon>Bacillales</taxon>
        <taxon>Paenibacillaceae</taxon>
    </lineage>
</organism>
<evidence type="ECO:0000256" key="1">
    <source>
        <dbReference type="ARBA" id="ARBA00022475"/>
    </source>
</evidence>
<dbReference type="Pfam" id="PF04347">
    <property type="entry name" value="FliO"/>
    <property type="match status" value="1"/>
</dbReference>
<sequence length="205" mass="23329">MKRRKKGFILLLTSLLLLVALNSPFAVFAADQEESNTEFSGIESGFSSFVYVCVVLLIIIGLIVVILRFLGKKNKMLFSHPGLRVVSAISLAQNKSLQLVEVGEKIYVLGVGDDISVIDTIASAEEKDQLLYLLESKQAETLSSKWSDWLNRMRSPKKDEKETMDHDDAASFQQVMMEKFNRISDQKQKLQDLLQEQEDNRKDRR</sequence>
<evidence type="ECO:0000313" key="9">
    <source>
        <dbReference type="Proteomes" id="UP001596250"/>
    </source>
</evidence>
<keyword evidence="3 5" id="KW-1133">Transmembrane helix</keyword>
<keyword evidence="8" id="KW-0282">Flagellum</keyword>
<evidence type="ECO:0000256" key="3">
    <source>
        <dbReference type="ARBA" id="ARBA00022989"/>
    </source>
</evidence>
<keyword evidence="8" id="KW-0966">Cell projection</keyword>
<dbReference type="Proteomes" id="UP001596250">
    <property type="component" value="Unassembled WGS sequence"/>
</dbReference>
<keyword evidence="1 5" id="KW-1003">Cell membrane</keyword>
<evidence type="ECO:0000313" key="8">
    <source>
        <dbReference type="EMBL" id="MFC5986238.1"/>
    </source>
</evidence>
<dbReference type="EMBL" id="JBHSQV010000036">
    <property type="protein sequence ID" value="MFC5986238.1"/>
    <property type="molecule type" value="Genomic_DNA"/>
</dbReference>
<comment type="similarity">
    <text evidence="5">Belongs to the FliO/MopB family.</text>
</comment>
<evidence type="ECO:0000256" key="4">
    <source>
        <dbReference type="ARBA" id="ARBA00023136"/>
    </source>
</evidence>
<reference evidence="9" key="1">
    <citation type="journal article" date="2019" name="Int. J. Syst. Evol. Microbiol.">
        <title>The Global Catalogue of Microorganisms (GCM) 10K type strain sequencing project: providing services to taxonomists for standard genome sequencing and annotation.</title>
        <authorList>
            <consortium name="The Broad Institute Genomics Platform"/>
            <consortium name="The Broad Institute Genome Sequencing Center for Infectious Disease"/>
            <person name="Wu L."/>
            <person name="Ma J."/>
        </authorList>
    </citation>
    <scope>NUCLEOTIDE SEQUENCE [LARGE SCALE GENOMIC DNA]</scope>
    <source>
        <strain evidence="9">CCM 8749</strain>
    </source>
</reference>
<gene>
    <name evidence="8" type="primary">fliO</name>
    <name evidence="8" type="ORF">ACFPXP_07300</name>
</gene>
<proteinExistence type="inferred from homology"/>
<name>A0ABW1IMJ8_9BACL</name>
<evidence type="ECO:0000256" key="5">
    <source>
        <dbReference type="RuleBase" id="RU362064"/>
    </source>
</evidence>
<evidence type="ECO:0000256" key="2">
    <source>
        <dbReference type="ARBA" id="ARBA00022692"/>
    </source>
</evidence>
<evidence type="ECO:0000256" key="6">
    <source>
        <dbReference type="SAM" id="MobiDB-lite"/>
    </source>
</evidence>
<feature type="transmembrane region" description="Helical" evidence="5">
    <location>
        <begin position="45"/>
        <end position="70"/>
    </location>
</feature>